<protein>
    <submittedName>
        <fullName evidence="3">Putative lactonohydrolase protein</fullName>
    </submittedName>
</protein>
<dbReference type="InterPro" id="IPR013658">
    <property type="entry name" value="SGL"/>
</dbReference>
<keyword evidence="3" id="KW-0378">Hydrolase</keyword>
<keyword evidence="4" id="KW-1185">Reference proteome</keyword>
<dbReference type="eggNOG" id="ENOG502S0TK">
    <property type="taxonomic scope" value="Eukaryota"/>
</dbReference>
<reference evidence="4" key="1">
    <citation type="journal article" date="2013" name="Genome Announc.">
        <title>Draft genome sequence of the ascomycete Phaeoacremonium aleophilum strain UCR-PA7, a causal agent of the esca disease complex in grapevines.</title>
        <authorList>
            <person name="Blanco-Ulate B."/>
            <person name="Rolshausen P."/>
            <person name="Cantu D."/>
        </authorList>
    </citation>
    <scope>NUCLEOTIDE SEQUENCE [LARGE SCALE GENOMIC DNA]</scope>
    <source>
        <strain evidence="4">UCR-PA7</strain>
    </source>
</reference>
<evidence type="ECO:0000313" key="4">
    <source>
        <dbReference type="Proteomes" id="UP000014074"/>
    </source>
</evidence>
<dbReference type="EMBL" id="KB933107">
    <property type="protein sequence ID" value="EOO00133.1"/>
    <property type="molecule type" value="Genomic_DNA"/>
</dbReference>
<gene>
    <name evidence="3" type="ORF">UCRPA7_4389</name>
</gene>
<name>R8BL95_PHAM7</name>
<dbReference type="GeneID" id="19324835"/>
<dbReference type="Proteomes" id="UP000014074">
    <property type="component" value="Unassembled WGS sequence"/>
</dbReference>
<evidence type="ECO:0000259" key="2">
    <source>
        <dbReference type="Pfam" id="PF08450"/>
    </source>
</evidence>
<dbReference type="InterPro" id="IPR011042">
    <property type="entry name" value="6-blade_b-propeller_TolB-like"/>
</dbReference>
<accession>R8BL95</accession>
<dbReference type="AlphaFoldDB" id="R8BL95"/>
<dbReference type="PANTHER" id="PTHR47064:SF2">
    <property type="entry name" value="SMP-30_GLUCONOLACTONASE_LRE-LIKE REGION DOMAIN-CONTAINING PROTEIN-RELATED"/>
    <property type="match status" value="1"/>
</dbReference>
<dbReference type="KEGG" id="tmn:UCRPA7_4389"/>
<dbReference type="InterPro" id="IPR052988">
    <property type="entry name" value="Oryzine_lactonohydrolase"/>
</dbReference>
<proteinExistence type="predicted"/>
<feature type="domain" description="SMP-30/Gluconolactonase/LRE-like region" evidence="2">
    <location>
        <begin position="196"/>
        <end position="324"/>
    </location>
</feature>
<dbReference type="Pfam" id="PF08450">
    <property type="entry name" value="SGL"/>
    <property type="match status" value="1"/>
</dbReference>
<feature type="signal peptide" evidence="1">
    <location>
        <begin position="1"/>
        <end position="22"/>
    </location>
</feature>
<evidence type="ECO:0000256" key="1">
    <source>
        <dbReference type="SAM" id="SignalP"/>
    </source>
</evidence>
<keyword evidence="1" id="KW-0732">Signal</keyword>
<dbReference type="SUPFAM" id="SSF63829">
    <property type="entry name" value="Calcium-dependent phosphotriesterase"/>
    <property type="match status" value="1"/>
</dbReference>
<dbReference type="RefSeq" id="XP_007915147.1">
    <property type="nucleotide sequence ID" value="XM_007916956.1"/>
</dbReference>
<feature type="chain" id="PRO_5004462840" evidence="1">
    <location>
        <begin position="23"/>
        <end position="389"/>
    </location>
</feature>
<dbReference type="GO" id="GO:0016787">
    <property type="term" value="F:hydrolase activity"/>
    <property type="evidence" value="ECO:0007669"/>
    <property type="project" value="UniProtKB-KW"/>
</dbReference>
<sequence length="389" mass="41324">MSTMKSIVLGAFVAAIIDSISAQTGSGGVSIPPEYYYLLPAGYEGSINANFIDTETGNSSIDAILAAARNSTFYAYDDSFYTIVDASPQITTISASNSTFVAAKEGGVWVPEHNQVWFDGGGDDPRPYYILDMSTYEITPPGNNTIPPIVSGGSYHDGAVYFASLGLKSLSAVPAIYAIDVVTGSSSCAHPGEDNLFFTTLDLGANGETWLSDAVLPNAVWRFTPSTKTVQAVISRGDILAPNGIAADPNGNHLYVSDVALVQLTGPGSNSSGSPAIYKFDLDADCNPVNKRLFAIDRSGLADGMKVDNYGRVWTAEWNGIVVRDSRGRELGVFNGEQLVEDEYAPIENFALAGDKLVILAGDKILVVQLNQDVTDPASATKQRRGLPH</sequence>
<dbReference type="PANTHER" id="PTHR47064">
    <property type="entry name" value="PUTATIVE (AFU_ORTHOLOGUE AFUA_1G08990)-RELATED"/>
    <property type="match status" value="1"/>
</dbReference>
<evidence type="ECO:0000313" key="3">
    <source>
        <dbReference type="EMBL" id="EOO00133.1"/>
    </source>
</evidence>
<dbReference type="HOGENOM" id="CLU_670909_0_0_1"/>
<dbReference type="Gene3D" id="2.120.10.30">
    <property type="entry name" value="TolB, C-terminal domain"/>
    <property type="match status" value="1"/>
</dbReference>
<organism evidence="3 4">
    <name type="scientific">Phaeoacremonium minimum (strain UCR-PA7)</name>
    <name type="common">Esca disease fungus</name>
    <name type="synonym">Togninia minima</name>
    <dbReference type="NCBI Taxonomy" id="1286976"/>
    <lineage>
        <taxon>Eukaryota</taxon>
        <taxon>Fungi</taxon>
        <taxon>Dikarya</taxon>
        <taxon>Ascomycota</taxon>
        <taxon>Pezizomycotina</taxon>
        <taxon>Sordariomycetes</taxon>
        <taxon>Sordariomycetidae</taxon>
        <taxon>Togniniales</taxon>
        <taxon>Togniniaceae</taxon>
        <taxon>Phaeoacremonium</taxon>
    </lineage>
</organism>
<dbReference type="OrthoDB" id="423498at2759"/>